<dbReference type="AlphaFoldDB" id="A0A0T5NVW9"/>
<evidence type="ECO:0008006" key="4">
    <source>
        <dbReference type="Google" id="ProtNLM"/>
    </source>
</evidence>
<protein>
    <recommendedName>
        <fullName evidence="4">DUF2059 domain-containing protein</fullName>
    </recommendedName>
</protein>
<keyword evidence="1" id="KW-0732">Signal</keyword>
<proteinExistence type="predicted"/>
<evidence type="ECO:0000313" key="3">
    <source>
        <dbReference type="Proteomes" id="UP000051295"/>
    </source>
</evidence>
<dbReference type="RefSeq" id="WP_057792065.1">
    <property type="nucleotide sequence ID" value="NZ_LAXJ01000007.1"/>
</dbReference>
<name>A0A0T5NVW9_9RHOB</name>
<dbReference type="EMBL" id="LAXJ01000007">
    <property type="protein sequence ID" value="KRS13081.1"/>
    <property type="molecule type" value="Genomic_DNA"/>
</dbReference>
<reference evidence="2 3" key="1">
    <citation type="submission" date="2015-04" db="EMBL/GenBank/DDBJ databases">
        <title>The draft genome sequence of Roseovarius sp.R12b.</title>
        <authorList>
            <person name="Li G."/>
            <person name="Lai Q."/>
            <person name="Shao Z."/>
            <person name="Yan P."/>
        </authorList>
    </citation>
    <scope>NUCLEOTIDE SEQUENCE [LARGE SCALE GENOMIC DNA]</scope>
    <source>
        <strain evidence="2 3">R12B</strain>
    </source>
</reference>
<comment type="caution">
    <text evidence="2">The sequence shown here is derived from an EMBL/GenBank/DDBJ whole genome shotgun (WGS) entry which is preliminary data.</text>
</comment>
<dbReference type="OrthoDB" id="7738101at2"/>
<sequence>MRFLAVLAWLILACTGLAAAQEKNTGSERQEVIRLLGQLPDIAPIREDLRLLGFSGENLELAVSQAELFYRDPVIAGYVADQIIAAFEDPTAVRVSDGLMWPLIERGLGHLPTRDLKFYYTVERKIMETLTIRQCGMAVSNRMRPARFAELTSRVAARLNTEALQKYYRIQAKAARIGARRAPVRLGDTATQRVEERIQASMTRSIQATDRAGDLMVAMMNLDQASNTEACAIGRLFMNTVLQFEGRALRDTLVYMSRS</sequence>
<organism evidence="2 3">
    <name type="scientific">Roseovarius atlanticus</name>
    <dbReference type="NCBI Taxonomy" id="1641875"/>
    <lineage>
        <taxon>Bacteria</taxon>
        <taxon>Pseudomonadati</taxon>
        <taxon>Pseudomonadota</taxon>
        <taxon>Alphaproteobacteria</taxon>
        <taxon>Rhodobacterales</taxon>
        <taxon>Roseobacteraceae</taxon>
        <taxon>Roseovarius</taxon>
    </lineage>
</organism>
<evidence type="ECO:0000256" key="1">
    <source>
        <dbReference type="SAM" id="SignalP"/>
    </source>
</evidence>
<gene>
    <name evidence="2" type="ORF">XM53_07975</name>
</gene>
<dbReference type="PATRIC" id="fig|1641875.4.peg.3996"/>
<feature type="chain" id="PRO_5006663966" description="DUF2059 domain-containing protein" evidence="1">
    <location>
        <begin position="21"/>
        <end position="259"/>
    </location>
</feature>
<dbReference type="Proteomes" id="UP000051295">
    <property type="component" value="Unassembled WGS sequence"/>
</dbReference>
<evidence type="ECO:0000313" key="2">
    <source>
        <dbReference type="EMBL" id="KRS13081.1"/>
    </source>
</evidence>
<keyword evidence="3" id="KW-1185">Reference proteome</keyword>
<dbReference type="STRING" id="1641875.XM53_07975"/>
<feature type="signal peptide" evidence="1">
    <location>
        <begin position="1"/>
        <end position="20"/>
    </location>
</feature>
<accession>A0A0T5NVW9</accession>